<dbReference type="PANTHER" id="PTHR24300:SF376">
    <property type="entry name" value="CYTOCHROME P450 15A1"/>
    <property type="match status" value="1"/>
</dbReference>
<sequence length="503" mass="57801">MVFLTSLLIFFITLVIWWGLQDGRRCRLFPPGPPRIPFLGSILSIAFKSNVPAIALAKLAKIYGDVMYIKMGMLDGVIFSSHQAAKEIFNEERANDRVVSGFVSTRNLNKNVGLVWSNREVWQTLRRFTIRTLRDFGFGKTSSMDVVINEEISKFLAHFKKILARSETNTFIMTKELFEMTTTNVLWRLVTGISYDLDDSRMENVIRLSNEFLLSATNGGDISITFPFLRDWFPEWTERNRQTKCSTDLRDFVQKLVKEHRNSHFDTSNPQSFIDVFLAKIDLNQNDLIFNEQLIYTLLDLFQAGSDTNSNTLAFLLLYLVMHPHVQDKVHKEIDAVIPKGSDVTAELKSRVPYCTATMLETFRYASLVSLTPYREAVQDFQFRNYVIKKGTAIMINIQGMHFDEEVWGDPQVFRPERFLIKTEAGFNTIDKEKANLVMAFGGGRRVCLGQNLSETTVLMYFIAMLRNFRFELVHGGVTPSLLPHLGLVYAPKPFEVKVIQRE</sequence>
<dbReference type="Pfam" id="PF00067">
    <property type="entry name" value="p450"/>
    <property type="match status" value="1"/>
</dbReference>
<keyword evidence="4 8" id="KW-0479">Metal-binding</keyword>
<keyword evidence="3 8" id="KW-0349">Heme</keyword>
<keyword evidence="6 8" id="KW-0408">Iron</keyword>
<gene>
    <name evidence="9" type="ORF">ODALV1_LOCUS17541</name>
</gene>
<evidence type="ECO:0000256" key="6">
    <source>
        <dbReference type="ARBA" id="ARBA00023004"/>
    </source>
</evidence>
<dbReference type="InterPro" id="IPR036396">
    <property type="entry name" value="Cyt_P450_sf"/>
</dbReference>
<organism evidence="9 10">
    <name type="scientific">Orchesella dallaii</name>
    <dbReference type="NCBI Taxonomy" id="48710"/>
    <lineage>
        <taxon>Eukaryota</taxon>
        <taxon>Metazoa</taxon>
        <taxon>Ecdysozoa</taxon>
        <taxon>Arthropoda</taxon>
        <taxon>Hexapoda</taxon>
        <taxon>Collembola</taxon>
        <taxon>Entomobryomorpha</taxon>
        <taxon>Entomobryoidea</taxon>
        <taxon>Orchesellidae</taxon>
        <taxon>Orchesellinae</taxon>
        <taxon>Orchesella</taxon>
    </lineage>
</organism>
<keyword evidence="10" id="KW-1185">Reference proteome</keyword>
<dbReference type="EMBL" id="CAXLJM020000053">
    <property type="protein sequence ID" value="CAL8117112.1"/>
    <property type="molecule type" value="Genomic_DNA"/>
</dbReference>
<protein>
    <recommendedName>
        <fullName evidence="11">Farnesoate epoxidase</fullName>
    </recommendedName>
</protein>
<dbReference type="PRINTS" id="PR00385">
    <property type="entry name" value="P450"/>
</dbReference>
<dbReference type="InterPro" id="IPR050182">
    <property type="entry name" value="Cytochrome_P450_fam2"/>
</dbReference>
<keyword evidence="7 8" id="KW-0503">Monooxygenase</keyword>
<dbReference type="InterPro" id="IPR002401">
    <property type="entry name" value="Cyt_P450_E_grp-I"/>
</dbReference>
<evidence type="ECO:0000256" key="4">
    <source>
        <dbReference type="ARBA" id="ARBA00022723"/>
    </source>
</evidence>
<evidence type="ECO:0008006" key="11">
    <source>
        <dbReference type="Google" id="ProtNLM"/>
    </source>
</evidence>
<dbReference type="InterPro" id="IPR001128">
    <property type="entry name" value="Cyt_P450"/>
</dbReference>
<comment type="similarity">
    <text evidence="2 8">Belongs to the cytochrome P450 family.</text>
</comment>
<evidence type="ECO:0000313" key="9">
    <source>
        <dbReference type="EMBL" id="CAL8117112.1"/>
    </source>
</evidence>
<reference evidence="9 10" key="1">
    <citation type="submission" date="2024-08" db="EMBL/GenBank/DDBJ databases">
        <authorList>
            <person name="Cucini C."/>
            <person name="Frati F."/>
        </authorList>
    </citation>
    <scope>NUCLEOTIDE SEQUENCE [LARGE SCALE GENOMIC DNA]</scope>
</reference>
<dbReference type="SUPFAM" id="SSF48264">
    <property type="entry name" value="Cytochrome P450"/>
    <property type="match status" value="1"/>
</dbReference>
<dbReference type="PANTHER" id="PTHR24300">
    <property type="entry name" value="CYTOCHROME P450 508A4-RELATED"/>
    <property type="match status" value="1"/>
</dbReference>
<proteinExistence type="inferred from homology"/>
<comment type="cofactor">
    <cofactor evidence="1">
        <name>heme</name>
        <dbReference type="ChEBI" id="CHEBI:30413"/>
    </cofactor>
</comment>
<evidence type="ECO:0000256" key="5">
    <source>
        <dbReference type="ARBA" id="ARBA00023002"/>
    </source>
</evidence>
<dbReference type="PROSITE" id="PS00086">
    <property type="entry name" value="CYTOCHROME_P450"/>
    <property type="match status" value="1"/>
</dbReference>
<name>A0ABP1R3U5_9HEXA</name>
<keyword evidence="5 8" id="KW-0560">Oxidoreductase</keyword>
<evidence type="ECO:0000256" key="7">
    <source>
        <dbReference type="ARBA" id="ARBA00023033"/>
    </source>
</evidence>
<dbReference type="Gene3D" id="1.10.630.10">
    <property type="entry name" value="Cytochrome P450"/>
    <property type="match status" value="1"/>
</dbReference>
<evidence type="ECO:0000256" key="2">
    <source>
        <dbReference type="ARBA" id="ARBA00010617"/>
    </source>
</evidence>
<evidence type="ECO:0000256" key="8">
    <source>
        <dbReference type="RuleBase" id="RU000461"/>
    </source>
</evidence>
<evidence type="ECO:0000256" key="3">
    <source>
        <dbReference type="ARBA" id="ARBA00022617"/>
    </source>
</evidence>
<evidence type="ECO:0000313" key="10">
    <source>
        <dbReference type="Proteomes" id="UP001642540"/>
    </source>
</evidence>
<dbReference type="Proteomes" id="UP001642540">
    <property type="component" value="Unassembled WGS sequence"/>
</dbReference>
<dbReference type="InterPro" id="IPR017972">
    <property type="entry name" value="Cyt_P450_CS"/>
</dbReference>
<accession>A0ABP1R3U5</accession>
<comment type="caution">
    <text evidence="9">The sequence shown here is derived from an EMBL/GenBank/DDBJ whole genome shotgun (WGS) entry which is preliminary data.</text>
</comment>
<dbReference type="PRINTS" id="PR00463">
    <property type="entry name" value="EP450I"/>
</dbReference>
<evidence type="ECO:0000256" key="1">
    <source>
        <dbReference type="ARBA" id="ARBA00001971"/>
    </source>
</evidence>